<reference evidence="1 2" key="1">
    <citation type="submission" date="2009-03" db="EMBL/GenBank/DDBJ databases">
        <authorList>
            <person name="Fraser-Liggett C.M."/>
            <person name="Mongodin E.F."/>
            <person name="Casjens B."/>
            <person name="Dunn J."/>
            <person name="Luft B."/>
            <person name="Qiu W."/>
            <person name="Schutzer S."/>
            <person name="Sebastian Y."/>
        </authorList>
    </citation>
    <scope>NUCLEOTIDE SEQUENCE [LARGE SCALE GENOMIC DNA]</scope>
    <source>
        <strain evidence="1 2">SV1</strain>
        <plasmid evidence="1 2">SV1_lp54</plasmid>
    </source>
</reference>
<protein>
    <submittedName>
        <fullName evidence="1">Uncharacterized protein</fullName>
    </submittedName>
</protein>
<dbReference type="Pfam" id="PF05537">
    <property type="entry name" value="DUF759"/>
    <property type="match status" value="1"/>
</dbReference>
<sequence length="192" mass="21576">MNKLNGTNLKNIGNFMAELVSSGQASMEEAAAAIDDYLRGNEDMLYKIMVGTKVGWKYTQTAKDNFQKAVIYKDFGFRLTELQKMAADFHSFNLTEFAGEKEKIDSNMISLEQSLMNATAAGMQLVLEGASEIIEWVKDIMKTYKEGGITGIISNMVSAIINPIIQPFRDLWAMIENSWFAKKIAEIASWFK</sequence>
<accession>A0A806CJW2</accession>
<keyword evidence="2" id="KW-1185">Reference proteome</keyword>
<proteinExistence type="predicted"/>
<dbReference type="AlphaFoldDB" id="A0A806CJW2"/>
<evidence type="ECO:0000313" key="2">
    <source>
        <dbReference type="Proteomes" id="UP000006166"/>
    </source>
</evidence>
<name>A0A806CJW2_9SPIR</name>
<gene>
    <name evidence="1" type="ORF">BSV1_A072</name>
</gene>
<keyword evidence="1" id="KW-0614">Plasmid</keyword>
<dbReference type="EMBL" id="CP001524">
    <property type="protein sequence ID" value="ACN93613.1"/>
    <property type="molecule type" value="Genomic_DNA"/>
</dbReference>
<evidence type="ECO:0000313" key="1">
    <source>
        <dbReference type="EMBL" id="ACN93613.1"/>
    </source>
</evidence>
<geneLocation type="plasmid" evidence="1 2">
    <name>SV1_lp54</name>
</geneLocation>
<dbReference type="InterPro" id="IPR008478">
    <property type="entry name" value="DUF759_BOR_spp"/>
</dbReference>
<organism evidence="1 2">
    <name type="scientific">Borreliella finlandensis</name>
    <dbReference type="NCBI Taxonomy" id="498741"/>
    <lineage>
        <taxon>Bacteria</taxon>
        <taxon>Pseudomonadati</taxon>
        <taxon>Spirochaetota</taxon>
        <taxon>Spirochaetia</taxon>
        <taxon>Spirochaetales</taxon>
        <taxon>Borreliaceae</taxon>
        <taxon>Borreliella</taxon>
    </lineage>
</organism>
<dbReference type="Proteomes" id="UP000006166">
    <property type="component" value="Plasmid SV1_lp54"/>
</dbReference>